<dbReference type="Proteomes" id="UP000199582">
    <property type="component" value="Unassembled WGS sequence"/>
</dbReference>
<dbReference type="STRING" id="1287727.SAMN05443999_108147"/>
<dbReference type="GO" id="GO:0004540">
    <property type="term" value="F:RNA nuclease activity"/>
    <property type="evidence" value="ECO:0007669"/>
    <property type="project" value="InterPro"/>
</dbReference>
<dbReference type="PANTHER" id="PTHR35811">
    <property type="entry name" value="SLR1870 PROTEIN"/>
    <property type="match status" value="1"/>
</dbReference>
<dbReference type="InterPro" id="IPR021139">
    <property type="entry name" value="NYN"/>
</dbReference>
<sequence>MSVMPPSPTLAPPRLSVFVDADNISAAQAGTILALACHHGAPDLVRAYGNACLLPDWDKVPGFHFVHSGSGKNATDMLICLDAMERALSDQCGTVLLVSSDQDFTHLATRLRERGLTVIGAGEAKTAKRFRAACSEFHVLVNKTACPSDRSSPATQPARQVSTEAPTDLDQDIRNVIRSKCTDKTGYEIALLSAHMFRIHGVKISAKPEKTWRGYLAKRPALYTLDPKGPNAKVRYKPEAFKTATD</sequence>
<protein>
    <submittedName>
        <fullName evidence="2">Uncharacterized conserved protein, LabA/DUF88 family</fullName>
    </submittedName>
</protein>
<evidence type="ECO:0000313" key="2">
    <source>
        <dbReference type="EMBL" id="SEL83089.1"/>
    </source>
</evidence>
<gene>
    <name evidence="2" type="ORF">SAMN05443999_108147</name>
</gene>
<evidence type="ECO:0000313" key="3">
    <source>
        <dbReference type="Proteomes" id="UP000199582"/>
    </source>
</evidence>
<proteinExistence type="predicted"/>
<dbReference type="EMBL" id="FOAG01000008">
    <property type="protein sequence ID" value="SEL83089.1"/>
    <property type="molecule type" value="Genomic_DNA"/>
</dbReference>
<keyword evidence="3" id="KW-1185">Reference proteome</keyword>
<dbReference type="CDD" id="cd11297">
    <property type="entry name" value="PIN_LabA-like_N_1"/>
    <property type="match status" value="1"/>
</dbReference>
<organism evidence="2 3">
    <name type="scientific">Roseovarius azorensis</name>
    <dbReference type="NCBI Taxonomy" id="1287727"/>
    <lineage>
        <taxon>Bacteria</taxon>
        <taxon>Pseudomonadati</taxon>
        <taxon>Pseudomonadota</taxon>
        <taxon>Alphaproteobacteria</taxon>
        <taxon>Rhodobacterales</taxon>
        <taxon>Roseobacteraceae</taxon>
        <taxon>Roseovarius</taxon>
    </lineage>
</organism>
<dbReference type="AlphaFoldDB" id="A0A1H7TEZ6"/>
<dbReference type="OrthoDB" id="9783963at2"/>
<reference evidence="2 3" key="1">
    <citation type="submission" date="2016-10" db="EMBL/GenBank/DDBJ databases">
        <authorList>
            <person name="de Groot N.N."/>
        </authorList>
    </citation>
    <scope>NUCLEOTIDE SEQUENCE [LARGE SCALE GENOMIC DNA]</scope>
    <source>
        <strain evidence="2 3">DSM 100674</strain>
    </source>
</reference>
<name>A0A1H7TEZ6_9RHOB</name>
<dbReference type="Gene3D" id="3.40.50.1010">
    <property type="entry name" value="5'-nuclease"/>
    <property type="match status" value="1"/>
</dbReference>
<evidence type="ECO:0000259" key="1">
    <source>
        <dbReference type="Pfam" id="PF01936"/>
    </source>
</evidence>
<dbReference type="PANTHER" id="PTHR35811:SF1">
    <property type="entry name" value="HTH OST-TYPE DOMAIN-CONTAINING PROTEIN"/>
    <property type="match status" value="1"/>
</dbReference>
<dbReference type="Pfam" id="PF01936">
    <property type="entry name" value="NYN"/>
    <property type="match status" value="1"/>
</dbReference>
<feature type="domain" description="NYN" evidence="1">
    <location>
        <begin position="14"/>
        <end position="139"/>
    </location>
</feature>
<accession>A0A1H7TEZ6</accession>